<dbReference type="EMBL" id="CP036275">
    <property type="protein sequence ID" value="QDU37514.1"/>
    <property type="molecule type" value="Genomic_DNA"/>
</dbReference>
<reference evidence="4 5" key="1">
    <citation type="submission" date="2019-02" db="EMBL/GenBank/DDBJ databases">
        <title>Deep-cultivation of Planctomycetes and their phenomic and genomic characterization uncovers novel biology.</title>
        <authorList>
            <person name="Wiegand S."/>
            <person name="Jogler M."/>
            <person name="Boedeker C."/>
            <person name="Pinto D."/>
            <person name="Vollmers J."/>
            <person name="Rivas-Marin E."/>
            <person name="Kohn T."/>
            <person name="Peeters S.H."/>
            <person name="Heuer A."/>
            <person name="Rast P."/>
            <person name="Oberbeckmann S."/>
            <person name="Bunk B."/>
            <person name="Jeske O."/>
            <person name="Meyerdierks A."/>
            <person name="Storesund J.E."/>
            <person name="Kallscheuer N."/>
            <person name="Luecker S."/>
            <person name="Lage O.M."/>
            <person name="Pohl T."/>
            <person name="Merkel B.J."/>
            <person name="Hornburger P."/>
            <person name="Mueller R.-W."/>
            <person name="Bruemmer F."/>
            <person name="Labrenz M."/>
            <person name="Spormann A.M."/>
            <person name="Op den Camp H."/>
            <person name="Overmann J."/>
            <person name="Amann R."/>
            <person name="Jetten M.S.M."/>
            <person name="Mascher T."/>
            <person name="Medema M.H."/>
            <person name="Devos D.P."/>
            <person name="Kaster A.-K."/>
            <person name="Ovreas L."/>
            <person name="Rohde M."/>
            <person name="Galperin M.Y."/>
            <person name="Jogler C."/>
        </authorList>
    </citation>
    <scope>NUCLEOTIDE SEQUENCE [LARGE SCALE GENOMIC DNA]</scope>
    <source>
        <strain evidence="4 5">Mal4</strain>
    </source>
</reference>
<evidence type="ECO:0000256" key="2">
    <source>
        <dbReference type="PROSITE-ProRule" id="PRU00221"/>
    </source>
</evidence>
<feature type="chain" id="PRO_5021977451" evidence="3">
    <location>
        <begin position="25"/>
        <end position="700"/>
    </location>
</feature>
<dbReference type="AlphaFoldDB" id="A0A517Z4X8"/>
<dbReference type="OrthoDB" id="269409at2"/>
<dbReference type="Proteomes" id="UP000320496">
    <property type="component" value="Chromosome"/>
</dbReference>
<comment type="similarity">
    <text evidence="1">Belongs to the TolB family.</text>
</comment>
<dbReference type="Gene3D" id="2.120.10.30">
    <property type="entry name" value="TolB, C-terminal domain"/>
    <property type="match status" value="1"/>
</dbReference>
<dbReference type="Pfam" id="PF07676">
    <property type="entry name" value="PD40"/>
    <property type="match status" value="2"/>
</dbReference>
<evidence type="ECO:0000256" key="3">
    <source>
        <dbReference type="SAM" id="SignalP"/>
    </source>
</evidence>
<dbReference type="RefSeq" id="WP_145368392.1">
    <property type="nucleotide sequence ID" value="NZ_CP036275.1"/>
</dbReference>
<accession>A0A517Z4X8</accession>
<evidence type="ECO:0000313" key="5">
    <source>
        <dbReference type="Proteomes" id="UP000320496"/>
    </source>
</evidence>
<dbReference type="Pfam" id="PF00400">
    <property type="entry name" value="WD40"/>
    <property type="match status" value="3"/>
</dbReference>
<dbReference type="InterPro" id="IPR011659">
    <property type="entry name" value="WD40"/>
</dbReference>
<evidence type="ECO:0000313" key="4">
    <source>
        <dbReference type="EMBL" id="QDU37514.1"/>
    </source>
</evidence>
<dbReference type="InterPro" id="IPR011042">
    <property type="entry name" value="6-blade_b-propeller_TolB-like"/>
</dbReference>
<proteinExistence type="inferred from homology"/>
<keyword evidence="5" id="KW-1185">Reference proteome</keyword>
<dbReference type="PROSITE" id="PS50082">
    <property type="entry name" value="WD_REPEATS_2"/>
    <property type="match status" value="2"/>
</dbReference>
<protein>
    <submittedName>
        <fullName evidence="4">Translocation protein TolB</fullName>
    </submittedName>
</protein>
<keyword evidence="3" id="KW-0732">Signal</keyword>
<dbReference type="Gene3D" id="2.130.10.10">
    <property type="entry name" value="YVTN repeat-like/Quinoprotein amine dehydrogenase"/>
    <property type="match status" value="2"/>
</dbReference>
<dbReference type="PROSITE" id="PS50294">
    <property type="entry name" value="WD_REPEATS_REGION"/>
    <property type="match status" value="1"/>
</dbReference>
<dbReference type="PANTHER" id="PTHR36842:SF1">
    <property type="entry name" value="PROTEIN TOLB"/>
    <property type="match status" value="1"/>
</dbReference>
<feature type="repeat" description="WD" evidence="2">
    <location>
        <begin position="660"/>
        <end position="693"/>
    </location>
</feature>
<dbReference type="KEGG" id="mri:Mal4_18280"/>
<dbReference type="PANTHER" id="PTHR36842">
    <property type="entry name" value="PROTEIN TOLB HOMOLOG"/>
    <property type="match status" value="1"/>
</dbReference>
<dbReference type="InterPro" id="IPR011047">
    <property type="entry name" value="Quinoprotein_ADH-like_sf"/>
</dbReference>
<keyword evidence="2" id="KW-0853">WD repeat</keyword>
<dbReference type="SMART" id="SM00320">
    <property type="entry name" value="WD40"/>
    <property type="match status" value="4"/>
</dbReference>
<dbReference type="InterPro" id="IPR001680">
    <property type="entry name" value="WD40_rpt"/>
</dbReference>
<name>A0A517Z4X8_9PLAN</name>
<sequence precursor="true">MNVRKKLAVLVVASWCGFVSATHAGPPDRTSPNDATPVVPGVSRAAEPSSPLRSADRIVVAASRNGKNGLFVSGDDDEDWRRLTSGPQDLVPRWSPGGDRIAFLTARATDAAVQPPDLAFHWFLETVRPDGTERARVTPVPVSLSYEWSPDGAQLVFASSHEDERNRGIDGIVSSAIHVVDIDGENLHRLTEVTGMARSPAWSPDGRHLGWIESGGGSSELVVADADGTSRRALIRNALIESPPVWSPDGKRIAVLCRARQNNEGLRFVTLDSETAPDEPTLAEDAATGRPIQWTEAGFLLLKTKTGCAVLDVRGEIPTATLANPPGRMLDPQLTGAGTGIYFRSIRNGRLHLLRSSTDGRRHVDLTGSLQDVSSFDVLPAAGGTKSIQGHTGTVRDVAISPDRQWVISCSTDRTIRRRNLLTLREQGRINSDMSLQGVGYFDDDASFVYGTGLLLCDFRNERLTRTIQPLVRDCAILDDPGEVVIASSGNRLERWNVRNRSKSEPFPQATGYASLHRIAGSADGARLITAGVRRSSESDAAKRTHFVSLWDGTRRWQQQKLEGHNSNYRINAVAMTRDGSRAIAASANGDVLIWNSVSGELLHRVRRQGTANDLAVSLDGNRVLVAMGQRSAGPPHPGDPGENLVVHLDLANGVVLDLLRGHAAEVTCVALSPHGRFAVSGDSNGVLHRWTLPDQPRRP</sequence>
<dbReference type="SUPFAM" id="SSF63829">
    <property type="entry name" value="Calcium-dependent phosphotriesterase"/>
    <property type="match status" value="1"/>
</dbReference>
<evidence type="ECO:0000256" key="1">
    <source>
        <dbReference type="ARBA" id="ARBA00009820"/>
    </source>
</evidence>
<dbReference type="SUPFAM" id="SSF50998">
    <property type="entry name" value="Quinoprotein alcohol dehydrogenase-like"/>
    <property type="match status" value="1"/>
</dbReference>
<dbReference type="InterPro" id="IPR015943">
    <property type="entry name" value="WD40/YVTN_repeat-like_dom_sf"/>
</dbReference>
<gene>
    <name evidence="4" type="ORF">Mal4_18280</name>
</gene>
<feature type="repeat" description="WD" evidence="2">
    <location>
        <begin position="388"/>
        <end position="417"/>
    </location>
</feature>
<feature type="signal peptide" evidence="3">
    <location>
        <begin position="1"/>
        <end position="24"/>
    </location>
</feature>
<organism evidence="4 5">
    <name type="scientific">Maioricimonas rarisocia</name>
    <dbReference type="NCBI Taxonomy" id="2528026"/>
    <lineage>
        <taxon>Bacteria</taxon>
        <taxon>Pseudomonadati</taxon>
        <taxon>Planctomycetota</taxon>
        <taxon>Planctomycetia</taxon>
        <taxon>Planctomycetales</taxon>
        <taxon>Planctomycetaceae</taxon>
        <taxon>Maioricimonas</taxon>
    </lineage>
</organism>